<dbReference type="AlphaFoldDB" id="A0A8H5F372"/>
<evidence type="ECO:0000313" key="2">
    <source>
        <dbReference type="EMBL" id="KAF5322004.1"/>
    </source>
</evidence>
<keyword evidence="3" id="KW-1185">Reference proteome</keyword>
<feature type="region of interest" description="Disordered" evidence="1">
    <location>
        <begin position="1"/>
        <end position="59"/>
    </location>
</feature>
<evidence type="ECO:0000256" key="1">
    <source>
        <dbReference type="SAM" id="MobiDB-lite"/>
    </source>
</evidence>
<feature type="compositionally biased region" description="Basic residues" evidence="1">
    <location>
        <begin position="83"/>
        <end position="92"/>
    </location>
</feature>
<dbReference type="Proteomes" id="UP000567179">
    <property type="component" value="Unassembled WGS sequence"/>
</dbReference>
<sequence length="358" mass="38397">MATRSNAPSVNATPLITPTRKAPQCSICKRPRAGHPRSGCPYADSPATDDSRGADTGHLSDALGSMVIASPLPLERDEDKKAFTRNRRRKSATPRGLPPSTSFLSLSTDSHDIIQRLSQPGILNTPRHEYGPAAGGKPTRIVRWQEAVQEIRSSAQPNIKTKSIHGRPLLPGSIMPGTLIPPTPEGSFVSPSKSACNPKLESPSQSEGDMTDPEDAEQEEPLSGSMSTISTRRPQPLERTMSSLERNTFVAQLDSEAPATIHLVPKVDIATIAQRAMDLKFIVHQVMSDNDDDEQALLILGRDEKTVQSLVDKVETENQKAAQSKQPQTPEKGRSALKTAAGAAVVGAVGAWVGLAFS</sequence>
<feature type="compositionally biased region" description="Polar residues" evidence="1">
    <location>
        <begin position="1"/>
        <end position="16"/>
    </location>
</feature>
<evidence type="ECO:0000313" key="3">
    <source>
        <dbReference type="Proteomes" id="UP000567179"/>
    </source>
</evidence>
<reference evidence="2 3" key="1">
    <citation type="journal article" date="2020" name="ISME J.">
        <title>Uncovering the hidden diversity of litter-decomposition mechanisms in mushroom-forming fungi.</title>
        <authorList>
            <person name="Floudas D."/>
            <person name="Bentzer J."/>
            <person name="Ahren D."/>
            <person name="Johansson T."/>
            <person name="Persson P."/>
            <person name="Tunlid A."/>
        </authorList>
    </citation>
    <scope>NUCLEOTIDE SEQUENCE [LARGE SCALE GENOMIC DNA]</scope>
    <source>
        <strain evidence="2 3">CBS 101986</strain>
    </source>
</reference>
<feature type="compositionally biased region" description="Acidic residues" evidence="1">
    <location>
        <begin position="209"/>
        <end position="220"/>
    </location>
</feature>
<feature type="compositionally biased region" description="Polar residues" evidence="1">
    <location>
        <begin position="224"/>
        <end position="233"/>
    </location>
</feature>
<accession>A0A8H5F372</accession>
<feature type="region of interest" description="Disordered" evidence="1">
    <location>
        <begin position="71"/>
        <end position="106"/>
    </location>
</feature>
<feature type="region of interest" description="Disordered" evidence="1">
    <location>
        <begin position="162"/>
        <end position="236"/>
    </location>
</feature>
<dbReference type="EMBL" id="JAACJJ010000028">
    <property type="protein sequence ID" value="KAF5322004.1"/>
    <property type="molecule type" value="Genomic_DNA"/>
</dbReference>
<comment type="caution">
    <text evidence="2">The sequence shown here is derived from an EMBL/GenBank/DDBJ whole genome shotgun (WGS) entry which is preliminary data.</text>
</comment>
<organism evidence="2 3">
    <name type="scientific">Psilocybe cf. subviscida</name>
    <dbReference type="NCBI Taxonomy" id="2480587"/>
    <lineage>
        <taxon>Eukaryota</taxon>
        <taxon>Fungi</taxon>
        <taxon>Dikarya</taxon>
        <taxon>Basidiomycota</taxon>
        <taxon>Agaricomycotina</taxon>
        <taxon>Agaricomycetes</taxon>
        <taxon>Agaricomycetidae</taxon>
        <taxon>Agaricales</taxon>
        <taxon>Agaricineae</taxon>
        <taxon>Strophariaceae</taxon>
        <taxon>Psilocybe</taxon>
    </lineage>
</organism>
<dbReference type="OrthoDB" id="3263613at2759"/>
<gene>
    <name evidence="2" type="ORF">D9619_000692</name>
</gene>
<proteinExistence type="predicted"/>
<name>A0A8H5F372_9AGAR</name>
<protein>
    <submittedName>
        <fullName evidence="2">Uncharacterized protein</fullName>
    </submittedName>
</protein>